<organism evidence="2 3">
    <name type="scientific">Anaerobacillus alkaliphilus</name>
    <dbReference type="NCBI Taxonomy" id="1548597"/>
    <lineage>
        <taxon>Bacteria</taxon>
        <taxon>Bacillati</taxon>
        <taxon>Bacillota</taxon>
        <taxon>Bacilli</taxon>
        <taxon>Bacillales</taxon>
        <taxon>Bacillaceae</taxon>
        <taxon>Anaerobacillus</taxon>
    </lineage>
</organism>
<feature type="chain" id="PRO_5020455707" description="Cell wall protein" evidence="1">
    <location>
        <begin position="21"/>
        <end position="191"/>
    </location>
</feature>
<sequence>MKLKLFLLLCIIIFPIKTFAETGVPAQEPNFHVSPADLLFDLNNIKPGDIASRTLAVSNHGVESFNYVAIHKFTGGSKKFYEELLLKIEDNQSTLYEGKLNEFKRLPARPLESSDIEDLFFQIEVPFHLGNDFQGLTSQFTFTVVAEEDLLLHNQLIDLANTNKYSLMELGFGGLILIWMNKRNRRRKSVQ</sequence>
<feature type="signal peptide" evidence="1">
    <location>
        <begin position="1"/>
        <end position="20"/>
    </location>
</feature>
<comment type="caution">
    <text evidence="2">The sequence shown here is derived from an EMBL/GenBank/DDBJ whole genome shotgun (WGS) entry which is preliminary data.</text>
</comment>
<evidence type="ECO:0008006" key="4">
    <source>
        <dbReference type="Google" id="ProtNLM"/>
    </source>
</evidence>
<dbReference type="EMBL" id="QOUX01000032">
    <property type="protein sequence ID" value="RXJ01759.1"/>
    <property type="molecule type" value="Genomic_DNA"/>
</dbReference>
<accession>A0A4Q0VTZ9</accession>
<gene>
    <name evidence="2" type="ORF">DS745_09790</name>
</gene>
<evidence type="ECO:0000256" key="1">
    <source>
        <dbReference type="SAM" id="SignalP"/>
    </source>
</evidence>
<keyword evidence="3" id="KW-1185">Reference proteome</keyword>
<dbReference type="OrthoDB" id="2566057at2"/>
<evidence type="ECO:0000313" key="2">
    <source>
        <dbReference type="EMBL" id="RXJ01759.1"/>
    </source>
</evidence>
<name>A0A4Q0VTZ9_9BACI</name>
<proteinExistence type="predicted"/>
<dbReference type="RefSeq" id="WP_129078058.1">
    <property type="nucleotide sequence ID" value="NZ_QOUX01000032.1"/>
</dbReference>
<dbReference type="Proteomes" id="UP000290649">
    <property type="component" value="Unassembled WGS sequence"/>
</dbReference>
<reference evidence="2 3" key="1">
    <citation type="journal article" date="2019" name="Int. J. Syst. Evol. Microbiol.">
        <title>Anaerobacillus alkaliphilus sp. nov., a novel alkaliphilic and moderately halophilic bacterium.</title>
        <authorList>
            <person name="Borsodi A.K."/>
            <person name="Aszalos J.M."/>
            <person name="Bihari P."/>
            <person name="Nagy I."/>
            <person name="Schumann P."/>
            <person name="Sproer C."/>
            <person name="Kovacs A.L."/>
            <person name="Boka K."/>
            <person name="Dobosy P."/>
            <person name="Ovari M."/>
            <person name="Szili-Kovacs T."/>
            <person name="Toth E."/>
        </authorList>
    </citation>
    <scope>NUCLEOTIDE SEQUENCE [LARGE SCALE GENOMIC DNA]</scope>
    <source>
        <strain evidence="2 3">B16-10</strain>
    </source>
</reference>
<protein>
    <recommendedName>
        <fullName evidence="4">Cell wall protein</fullName>
    </recommendedName>
</protein>
<evidence type="ECO:0000313" key="3">
    <source>
        <dbReference type="Proteomes" id="UP000290649"/>
    </source>
</evidence>
<keyword evidence="1" id="KW-0732">Signal</keyword>
<dbReference type="AlphaFoldDB" id="A0A4Q0VTZ9"/>